<dbReference type="GO" id="GO:0005789">
    <property type="term" value="C:endoplasmic reticulum membrane"/>
    <property type="evidence" value="ECO:0007669"/>
    <property type="project" value="UniProtKB-SubCell"/>
</dbReference>
<evidence type="ECO:0000256" key="5">
    <source>
        <dbReference type="ARBA" id="ARBA00022824"/>
    </source>
</evidence>
<keyword evidence="3 12" id="KW-0808">Transferase</keyword>
<dbReference type="AlphaFoldDB" id="A0A5J4NF38"/>
<keyword evidence="5" id="KW-0256">Endoplasmic reticulum</keyword>
<evidence type="ECO:0000313" key="13">
    <source>
        <dbReference type="Proteomes" id="UP000324629"/>
    </source>
</evidence>
<dbReference type="Pfam" id="PF03016">
    <property type="entry name" value="Exostosin_GT47"/>
    <property type="match status" value="1"/>
</dbReference>
<keyword evidence="7 9" id="KW-0472">Membrane</keyword>
<dbReference type="InterPro" id="IPR029044">
    <property type="entry name" value="Nucleotide-diphossugar_trans"/>
</dbReference>
<feature type="transmembrane region" description="Helical" evidence="9">
    <location>
        <begin position="9"/>
        <end position="34"/>
    </location>
</feature>
<dbReference type="InterPro" id="IPR015338">
    <property type="entry name" value="GT64_dom"/>
</dbReference>
<feature type="domain" description="Glycosyl transferase 64" evidence="11">
    <location>
        <begin position="571"/>
        <end position="822"/>
    </location>
</feature>
<comment type="similarity">
    <text evidence="2">Belongs to the glycosyltransferase 47 family.</text>
</comment>
<dbReference type="Proteomes" id="UP000324629">
    <property type="component" value="Unassembled WGS sequence"/>
</dbReference>
<dbReference type="Pfam" id="PF09258">
    <property type="entry name" value="Glyco_transf_64"/>
    <property type="match status" value="1"/>
</dbReference>
<keyword evidence="13" id="KW-1185">Reference proteome</keyword>
<sequence length="860" mass="99268">MKNHSNQLLFLICSFCFAVLLSNTIFFLLTSYFISDERESQSTDILQRNKRSISFLNSSGLNRDQWESNIMYGPTNDQLCTMDTCFDYSRCTTDLKVYIYPPSRIRPTRMSSTYSKILTALTRYKFVTNDPMEACLFIPRLDLLDRDPLSPEFIPFMTRRLAHLPYWNTLPVQNTSERLRVDVEADDRLKQPTPGRNHLLFNLYAGTWPTYREDDYRLIPGQTILAKASFSTRKIRSKFDISLPLFHSQHPLTNTLNSGNVAQSVRLRSAIRRPILLSFKGKRYVNGIGSESRNALFHLHNGDDVIVVTTCRHGPDWMRHADKRCPVDMALYDKQVGLMFSISSEHAVIGISTQLSFDCNIHNLVHLELNQTLVLFASARSSAMLVMRTPVLRLYDYSELMHNSTFCLVPRGRRLGSYRFLEALQASCIPVMLSNDWELPFSEVIDWRRALIWADERLLLTLPLTLRRIPDHQILQLRQQIAFLWNTYFQSVESIVFTTLEIIRDRIFSRARSRTIWNAPPGGLVLAQRYSVDECVLPLTYLPDFCKPQLKTGFTLVIPIRQQLCSVYPERLTRFSNTIFQAPLLRKAVVVWMCDQSPPPPLLHFTHHFHVPVEVVVQDEWRALPNLVHQSPSPGTRFQPFLEIPTLAVFTFVMDLNLTVQQVGIRVVCNSVHCFDCLHFAYSMWQTFPHRVVGFQTASHQWNSLTGLWEYVVPGKHRDSYTILQLNAAFYHRHYHYLYWQLLPPSSHDVVSTFADCEDILFNVLVGHLTGSPPVKLLTSHDTDALQWPLKTDIDSNRTEQQRLKPEQRSVCLQAFSEQFSDLAHTTFGSMISGLEIDPSVLKTVGNRQLYLPLHRSTLA</sequence>
<evidence type="ECO:0000256" key="1">
    <source>
        <dbReference type="ARBA" id="ARBA00004648"/>
    </source>
</evidence>
<evidence type="ECO:0000259" key="11">
    <source>
        <dbReference type="Pfam" id="PF09258"/>
    </source>
</evidence>
<gene>
    <name evidence="12" type="ORF">DEA37_0008349</name>
</gene>
<keyword evidence="6 9" id="KW-1133">Transmembrane helix</keyword>
<evidence type="ECO:0000259" key="10">
    <source>
        <dbReference type="Pfam" id="PF03016"/>
    </source>
</evidence>
<evidence type="ECO:0000256" key="2">
    <source>
        <dbReference type="ARBA" id="ARBA00010271"/>
    </source>
</evidence>
<evidence type="ECO:0000313" key="12">
    <source>
        <dbReference type="EMBL" id="KAA3674147.1"/>
    </source>
</evidence>
<organism evidence="12 13">
    <name type="scientific">Paragonimus westermani</name>
    <dbReference type="NCBI Taxonomy" id="34504"/>
    <lineage>
        <taxon>Eukaryota</taxon>
        <taxon>Metazoa</taxon>
        <taxon>Spiralia</taxon>
        <taxon>Lophotrochozoa</taxon>
        <taxon>Platyhelminthes</taxon>
        <taxon>Trematoda</taxon>
        <taxon>Digenea</taxon>
        <taxon>Plagiorchiida</taxon>
        <taxon>Troglotremata</taxon>
        <taxon>Troglotrematidae</taxon>
        <taxon>Paragonimus</taxon>
    </lineage>
</organism>
<evidence type="ECO:0000256" key="7">
    <source>
        <dbReference type="ARBA" id="ARBA00023136"/>
    </source>
</evidence>
<evidence type="ECO:0000256" key="8">
    <source>
        <dbReference type="ARBA" id="ARBA00023157"/>
    </source>
</evidence>
<dbReference type="InterPro" id="IPR040911">
    <property type="entry name" value="Exostosin_GT47"/>
</dbReference>
<dbReference type="PANTHER" id="PTHR48261:SF2">
    <property type="entry name" value="ACETYLGLUCOSAMINYLTRANSFERASE"/>
    <property type="match status" value="1"/>
</dbReference>
<evidence type="ECO:0000256" key="3">
    <source>
        <dbReference type="ARBA" id="ARBA00022679"/>
    </source>
</evidence>
<comment type="caution">
    <text evidence="12">The sequence shown here is derived from an EMBL/GenBank/DDBJ whole genome shotgun (WGS) entry which is preliminary data.</text>
</comment>
<name>A0A5J4NF38_9TREM</name>
<protein>
    <submittedName>
        <fullName evidence="12">Glucuronyl/N-acetylglucosaminyl transferase EXT1</fullName>
    </submittedName>
</protein>
<evidence type="ECO:0000256" key="6">
    <source>
        <dbReference type="ARBA" id="ARBA00022989"/>
    </source>
</evidence>
<dbReference type="EMBL" id="QNGE01003364">
    <property type="protein sequence ID" value="KAA3674147.1"/>
    <property type="molecule type" value="Genomic_DNA"/>
</dbReference>
<keyword evidence="8" id="KW-1015">Disulfide bond</keyword>
<dbReference type="InterPro" id="IPR004263">
    <property type="entry name" value="Exostosin"/>
</dbReference>
<dbReference type="GO" id="GO:0016757">
    <property type="term" value="F:glycosyltransferase activity"/>
    <property type="evidence" value="ECO:0007669"/>
    <property type="project" value="InterPro"/>
</dbReference>
<feature type="domain" description="Exostosin GT47" evidence="10">
    <location>
        <begin position="93"/>
        <end position="466"/>
    </location>
</feature>
<comment type="subcellular location">
    <subcellularLocation>
        <location evidence="1">Endoplasmic reticulum membrane</location>
        <topology evidence="1">Single-pass type II membrane protein</topology>
    </subcellularLocation>
</comment>
<reference evidence="12 13" key="1">
    <citation type="journal article" date="2019" name="Gigascience">
        <title>Whole-genome sequence of the oriental lung fluke Paragonimus westermani.</title>
        <authorList>
            <person name="Oey H."/>
            <person name="Zakrzewski M."/>
            <person name="Narain K."/>
            <person name="Devi K.R."/>
            <person name="Agatsuma T."/>
            <person name="Nawaratna S."/>
            <person name="Gobert G.N."/>
            <person name="Jones M.K."/>
            <person name="Ragan M.A."/>
            <person name="McManus D.P."/>
            <person name="Krause L."/>
        </authorList>
    </citation>
    <scope>NUCLEOTIDE SEQUENCE [LARGE SCALE GENOMIC DNA]</scope>
    <source>
        <strain evidence="12 13">IND2009</strain>
    </source>
</reference>
<evidence type="ECO:0000256" key="9">
    <source>
        <dbReference type="SAM" id="Phobius"/>
    </source>
</evidence>
<keyword evidence="4 9" id="KW-0812">Transmembrane</keyword>
<accession>A0A5J4NF38</accession>
<dbReference type="Gene3D" id="3.90.550.10">
    <property type="entry name" value="Spore Coat Polysaccharide Biosynthesis Protein SpsA, Chain A"/>
    <property type="match status" value="1"/>
</dbReference>
<dbReference type="GO" id="GO:0015012">
    <property type="term" value="P:heparan sulfate proteoglycan biosynthetic process"/>
    <property type="evidence" value="ECO:0007669"/>
    <property type="project" value="UniProtKB-ARBA"/>
</dbReference>
<dbReference type="PANTHER" id="PTHR48261">
    <property type="entry name" value="ACETYLGLUCOSAMINYLTRANSFERASE"/>
    <property type="match status" value="1"/>
</dbReference>
<evidence type="ECO:0000256" key="4">
    <source>
        <dbReference type="ARBA" id="ARBA00022692"/>
    </source>
</evidence>
<proteinExistence type="inferred from homology"/>